<dbReference type="PANTHER" id="PTHR30244:SF36">
    <property type="entry name" value="3-OXO-GLUCOSE-6-PHOSPHATE:GLUTAMATE AMINOTRANSFERASE"/>
    <property type="match status" value="1"/>
</dbReference>
<dbReference type="Pfam" id="PF01041">
    <property type="entry name" value="DegT_DnrJ_EryC1"/>
    <property type="match status" value="1"/>
</dbReference>
<name>A0ABU2M6M7_9ACTN</name>
<gene>
    <name evidence="4" type="ORF">RM479_07875</name>
</gene>
<evidence type="ECO:0000313" key="4">
    <source>
        <dbReference type="EMBL" id="MDT0328328.1"/>
    </source>
</evidence>
<evidence type="ECO:0000313" key="5">
    <source>
        <dbReference type="Proteomes" id="UP001183390"/>
    </source>
</evidence>
<dbReference type="CDD" id="cd00616">
    <property type="entry name" value="AHBA_syn"/>
    <property type="match status" value="1"/>
</dbReference>
<dbReference type="GO" id="GO:0008483">
    <property type="term" value="F:transaminase activity"/>
    <property type="evidence" value="ECO:0007669"/>
    <property type="project" value="UniProtKB-KW"/>
</dbReference>
<dbReference type="Gene3D" id="3.90.1150.10">
    <property type="entry name" value="Aspartate Aminotransferase, domain 1"/>
    <property type="match status" value="1"/>
</dbReference>
<dbReference type="SUPFAM" id="SSF53383">
    <property type="entry name" value="PLP-dependent transferases"/>
    <property type="match status" value="1"/>
</dbReference>
<comment type="similarity">
    <text evidence="2 3">Belongs to the DegT/DnrJ/EryC1 family.</text>
</comment>
<dbReference type="InterPro" id="IPR015424">
    <property type="entry name" value="PyrdxlP-dep_Trfase"/>
</dbReference>
<keyword evidence="4" id="KW-0808">Transferase</keyword>
<dbReference type="InterPro" id="IPR000653">
    <property type="entry name" value="DegT/StrS_aminotransferase"/>
</dbReference>
<dbReference type="EC" id="2.6.1.-" evidence="4"/>
<sequence length="384" mass="41730">MTVTVERTIPFFPPDLFETDREALLATLYEVGTDPEQKFILGRRTARFEDALRASLGSTDVVACSSGTSALTLILAAVDIGPGDEVVVPAFGCAPLASTVLSRGAVPVFADIDPLTLTMDPGHAGTLVTDRTRALMPAHMFSVMADMPRLRDLASRAGVRLIEDSALAQGGSLAGRPAGRWGDAGVYSFVQVKVFGMPGEGGVVLTDDAELAGRVRMLRNHGQDGRNRFLHHHVGHNSRFDEVMAAFQSHRLAGLPSRVARRTEICSYYSERFADLAEAGVVAPPVGGDGRFPYVYTLLCEDRDGLRDHLAAEGVDTHVYYPRILPEQPAFAPHARLDGSRRPWPRAREAARRNISLPLYPHLTDAHVEHVAAAVRAFAHGRKR</sequence>
<keyword evidence="1 3" id="KW-0663">Pyridoxal phosphate</keyword>
<keyword evidence="5" id="KW-1185">Reference proteome</keyword>
<evidence type="ECO:0000256" key="1">
    <source>
        <dbReference type="ARBA" id="ARBA00022898"/>
    </source>
</evidence>
<proteinExistence type="inferred from homology"/>
<dbReference type="InterPro" id="IPR015422">
    <property type="entry name" value="PyrdxlP-dep_Trfase_small"/>
</dbReference>
<evidence type="ECO:0000256" key="3">
    <source>
        <dbReference type="RuleBase" id="RU004508"/>
    </source>
</evidence>
<accession>A0ABU2M6M7</accession>
<reference evidence="5" key="1">
    <citation type="submission" date="2023-07" db="EMBL/GenBank/DDBJ databases">
        <title>30 novel species of actinomycetes from the DSMZ collection.</title>
        <authorList>
            <person name="Nouioui I."/>
        </authorList>
    </citation>
    <scope>NUCLEOTIDE SEQUENCE [LARGE SCALE GENOMIC DNA]</scope>
    <source>
        <strain evidence="5">DSM 44743</strain>
    </source>
</reference>
<dbReference type="EMBL" id="JAVREP010000004">
    <property type="protein sequence ID" value="MDT0328328.1"/>
    <property type="molecule type" value="Genomic_DNA"/>
</dbReference>
<dbReference type="Proteomes" id="UP001183390">
    <property type="component" value="Unassembled WGS sequence"/>
</dbReference>
<dbReference type="InterPro" id="IPR015421">
    <property type="entry name" value="PyrdxlP-dep_Trfase_major"/>
</dbReference>
<comment type="caution">
    <text evidence="4">The sequence shown here is derived from an EMBL/GenBank/DDBJ whole genome shotgun (WGS) entry which is preliminary data.</text>
</comment>
<dbReference type="RefSeq" id="WP_311511060.1">
    <property type="nucleotide sequence ID" value="NZ_JAVREP010000004.1"/>
</dbReference>
<dbReference type="PIRSF" id="PIRSF000390">
    <property type="entry name" value="PLP_StrS"/>
    <property type="match status" value="1"/>
</dbReference>
<protein>
    <submittedName>
        <fullName evidence="4">DegT/DnrJ/EryC1/StrS family aminotransferase</fullName>
        <ecNumber evidence="4">2.6.1.-</ecNumber>
    </submittedName>
</protein>
<keyword evidence="4" id="KW-0032">Aminotransferase</keyword>
<evidence type="ECO:0000256" key="2">
    <source>
        <dbReference type="ARBA" id="ARBA00037999"/>
    </source>
</evidence>
<dbReference type="PANTHER" id="PTHR30244">
    <property type="entry name" value="TRANSAMINASE"/>
    <property type="match status" value="1"/>
</dbReference>
<organism evidence="4 5">
    <name type="scientific">Nocardiopsis lambiniae</name>
    <dbReference type="NCBI Taxonomy" id="3075539"/>
    <lineage>
        <taxon>Bacteria</taxon>
        <taxon>Bacillati</taxon>
        <taxon>Actinomycetota</taxon>
        <taxon>Actinomycetes</taxon>
        <taxon>Streptosporangiales</taxon>
        <taxon>Nocardiopsidaceae</taxon>
        <taxon>Nocardiopsis</taxon>
    </lineage>
</organism>
<dbReference type="Gene3D" id="3.40.640.10">
    <property type="entry name" value="Type I PLP-dependent aspartate aminotransferase-like (Major domain)"/>
    <property type="match status" value="1"/>
</dbReference>